<gene>
    <name evidence="3" type="ORF">AU468_08685</name>
</gene>
<sequence length="186" mass="20358">MNDDERPLSPAPWRKEGSGELHFHSRRTEEEAARCRRWEPPQGSFFRRNRGLAIALIDVVVVVILFFIYLFVLRPLAGQVRLGEYRLSGEIYHLGQEVLAVVTVRKGATSADAPSGAAPQSGPHLQPLVTVSAAGQEIVDLAPGPGQERSIPLRLEKNLLKGEELLEILVVIGGDEAVISLKIPAD</sequence>
<keyword evidence="4" id="KW-1185">Reference proteome</keyword>
<evidence type="ECO:0000313" key="3">
    <source>
        <dbReference type="EMBL" id="POR01150.1"/>
    </source>
</evidence>
<keyword evidence="2" id="KW-0812">Transmembrane</keyword>
<keyword evidence="2" id="KW-1133">Transmembrane helix</keyword>
<dbReference type="AlphaFoldDB" id="A0A2S4JNU4"/>
<protein>
    <submittedName>
        <fullName evidence="3">Uncharacterized protein</fullName>
    </submittedName>
</protein>
<comment type="caution">
    <text evidence="3">The sequence shown here is derived from an EMBL/GenBank/DDBJ whole genome shotgun (WGS) entry which is preliminary data.</text>
</comment>
<evidence type="ECO:0000256" key="2">
    <source>
        <dbReference type="SAM" id="Phobius"/>
    </source>
</evidence>
<dbReference type="EMBL" id="LPWH01000068">
    <property type="protein sequence ID" value="POR01150.1"/>
    <property type="molecule type" value="Genomic_DNA"/>
</dbReference>
<keyword evidence="2" id="KW-0472">Membrane</keyword>
<dbReference type="RefSeq" id="WP_103680377.1">
    <property type="nucleotide sequence ID" value="NZ_LPWH01000068.1"/>
</dbReference>
<dbReference type="Proteomes" id="UP000237350">
    <property type="component" value="Unassembled WGS sequence"/>
</dbReference>
<proteinExistence type="predicted"/>
<feature type="region of interest" description="Disordered" evidence="1">
    <location>
        <begin position="1"/>
        <end position="25"/>
    </location>
</feature>
<evidence type="ECO:0000313" key="4">
    <source>
        <dbReference type="Proteomes" id="UP000237350"/>
    </source>
</evidence>
<accession>A0A2S4JNU4</accession>
<feature type="transmembrane region" description="Helical" evidence="2">
    <location>
        <begin position="51"/>
        <end position="72"/>
    </location>
</feature>
<reference evidence="4" key="1">
    <citation type="submission" date="2015-12" db="EMBL/GenBank/DDBJ databases">
        <authorList>
            <person name="Lodha T.D."/>
            <person name="Chintalapati S."/>
            <person name="Chintalapati V.R."/>
            <person name="Sravanthi T."/>
        </authorList>
    </citation>
    <scope>NUCLEOTIDE SEQUENCE [LARGE SCALE GENOMIC DNA]</scope>
    <source>
        <strain evidence="4">JC133</strain>
    </source>
</reference>
<name>A0A2S4JNU4_9SPIO</name>
<organism evidence="3 4">
    <name type="scientific">Alkalispirochaeta sphaeroplastigenens</name>
    <dbReference type="NCBI Taxonomy" id="1187066"/>
    <lineage>
        <taxon>Bacteria</taxon>
        <taxon>Pseudomonadati</taxon>
        <taxon>Spirochaetota</taxon>
        <taxon>Spirochaetia</taxon>
        <taxon>Spirochaetales</taxon>
        <taxon>Spirochaetaceae</taxon>
        <taxon>Alkalispirochaeta</taxon>
    </lineage>
</organism>
<dbReference type="OrthoDB" id="9984550at2"/>
<evidence type="ECO:0000256" key="1">
    <source>
        <dbReference type="SAM" id="MobiDB-lite"/>
    </source>
</evidence>